<sequence length="212" mass="24061">MKPRWRRPVRCKTQPVVFNPLLPRTPLPLPSSSRAHQEAITTPCNHRTRAAASSLSMPLSSSSSDKQLTALLPFLVPSLPHSAGTVPSSAASIVCLTALPLSRSKWFVMSELRNWVRSRSFSRGVRRWMNDNQLHWKMLENNRPNLREFRFSHHIVNLKHARNASFLPVIRAQSSPVGKRLWAEATVQERRKHEAELGSSEITVEVVRPRGL</sequence>
<organism evidence="1 2">
    <name type="scientific">Rubus argutus</name>
    <name type="common">Southern blackberry</name>
    <dbReference type="NCBI Taxonomy" id="59490"/>
    <lineage>
        <taxon>Eukaryota</taxon>
        <taxon>Viridiplantae</taxon>
        <taxon>Streptophyta</taxon>
        <taxon>Embryophyta</taxon>
        <taxon>Tracheophyta</taxon>
        <taxon>Spermatophyta</taxon>
        <taxon>Magnoliopsida</taxon>
        <taxon>eudicotyledons</taxon>
        <taxon>Gunneridae</taxon>
        <taxon>Pentapetalae</taxon>
        <taxon>rosids</taxon>
        <taxon>fabids</taxon>
        <taxon>Rosales</taxon>
        <taxon>Rosaceae</taxon>
        <taxon>Rosoideae</taxon>
        <taxon>Rosoideae incertae sedis</taxon>
        <taxon>Rubus</taxon>
    </lineage>
</organism>
<proteinExistence type="predicted"/>
<dbReference type="EMBL" id="JBEDUW010000238">
    <property type="protein sequence ID" value="KAK9903134.1"/>
    <property type="molecule type" value="Genomic_DNA"/>
</dbReference>
<comment type="caution">
    <text evidence="1">The sequence shown here is derived from an EMBL/GenBank/DDBJ whole genome shotgun (WGS) entry which is preliminary data.</text>
</comment>
<accession>A0AAW1VMS2</accession>
<keyword evidence="2" id="KW-1185">Reference proteome</keyword>
<dbReference type="Proteomes" id="UP001457282">
    <property type="component" value="Unassembled WGS sequence"/>
</dbReference>
<protein>
    <submittedName>
        <fullName evidence="1">Uncharacterized protein</fullName>
    </submittedName>
</protein>
<name>A0AAW1VMS2_RUBAR</name>
<reference evidence="1 2" key="1">
    <citation type="journal article" date="2023" name="G3 (Bethesda)">
        <title>A chromosome-length genome assembly and annotation of blackberry (Rubus argutus, cv. 'Hillquist').</title>
        <authorList>
            <person name="Bruna T."/>
            <person name="Aryal R."/>
            <person name="Dudchenko O."/>
            <person name="Sargent D.J."/>
            <person name="Mead D."/>
            <person name="Buti M."/>
            <person name="Cavallini A."/>
            <person name="Hytonen T."/>
            <person name="Andres J."/>
            <person name="Pham M."/>
            <person name="Weisz D."/>
            <person name="Mascagni F."/>
            <person name="Usai G."/>
            <person name="Natali L."/>
            <person name="Bassil N."/>
            <person name="Fernandez G.E."/>
            <person name="Lomsadze A."/>
            <person name="Armour M."/>
            <person name="Olukolu B."/>
            <person name="Poorten T."/>
            <person name="Britton C."/>
            <person name="Davik J."/>
            <person name="Ashrafi H."/>
            <person name="Aiden E.L."/>
            <person name="Borodovsky M."/>
            <person name="Worthington M."/>
        </authorList>
    </citation>
    <scope>NUCLEOTIDE SEQUENCE [LARGE SCALE GENOMIC DNA]</scope>
    <source>
        <strain evidence="1">PI 553951</strain>
    </source>
</reference>
<evidence type="ECO:0000313" key="1">
    <source>
        <dbReference type="EMBL" id="KAK9903134.1"/>
    </source>
</evidence>
<dbReference type="AlphaFoldDB" id="A0AAW1VMS2"/>
<evidence type="ECO:0000313" key="2">
    <source>
        <dbReference type="Proteomes" id="UP001457282"/>
    </source>
</evidence>
<gene>
    <name evidence="1" type="ORF">M0R45_001272</name>
</gene>